<keyword evidence="11" id="KW-0472">Membrane</keyword>
<evidence type="ECO:0000313" key="13">
    <source>
        <dbReference type="EMBL" id="MFD0946001.1"/>
    </source>
</evidence>
<evidence type="ECO:0000313" key="14">
    <source>
        <dbReference type="Proteomes" id="UP001596977"/>
    </source>
</evidence>
<evidence type="ECO:0000256" key="8">
    <source>
        <dbReference type="ARBA" id="ARBA00022692"/>
    </source>
</evidence>
<accession>A0ABW3H3G7</accession>
<evidence type="ECO:0000256" key="10">
    <source>
        <dbReference type="ARBA" id="ARBA00022989"/>
    </source>
</evidence>
<dbReference type="Pfam" id="PF04995">
    <property type="entry name" value="CcmD"/>
    <property type="match status" value="1"/>
</dbReference>
<evidence type="ECO:0000256" key="12">
    <source>
        <dbReference type="RuleBase" id="RU363101"/>
    </source>
</evidence>
<dbReference type="RefSeq" id="WP_264943203.1">
    <property type="nucleotide sequence ID" value="NZ_JAPDRA010000002.1"/>
</dbReference>
<evidence type="ECO:0000256" key="6">
    <source>
        <dbReference type="ARBA" id="ARBA00022475"/>
    </source>
</evidence>
<gene>
    <name evidence="13" type="primary">ccmD</name>
    <name evidence="13" type="ORF">ACFQ1E_06595</name>
</gene>
<comment type="caution">
    <text evidence="13">The sequence shown here is derived from an EMBL/GenBank/DDBJ whole genome shotgun (WGS) entry which is preliminary data.</text>
</comment>
<keyword evidence="7 12" id="KW-0997">Cell inner membrane</keyword>
<keyword evidence="6 12" id="KW-1003">Cell membrane</keyword>
<evidence type="ECO:0000256" key="9">
    <source>
        <dbReference type="ARBA" id="ARBA00022748"/>
    </source>
</evidence>
<sequence>MNHWAFITAAYAVTLAGAVGLAVQSWLAMRAAEAAAEALGRRQ</sequence>
<dbReference type="EMBL" id="JBHTJG010000002">
    <property type="protein sequence ID" value="MFD0946001.1"/>
    <property type="molecule type" value="Genomic_DNA"/>
</dbReference>
<evidence type="ECO:0000256" key="5">
    <source>
        <dbReference type="ARBA" id="ARBA00022448"/>
    </source>
</evidence>
<keyword evidence="8" id="KW-0812">Transmembrane</keyword>
<dbReference type="Proteomes" id="UP001596977">
    <property type="component" value="Unassembled WGS sequence"/>
</dbReference>
<evidence type="ECO:0000256" key="7">
    <source>
        <dbReference type="ARBA" id="ARBA00022519"/>
    </source>
</evidence>
<evidence type="ECO:0000256" key="4">
    <source>
        <dbReference type="ARBA" id="ARBA00016461"/>
    </source>
</evidence>
<evidence type="ECO:0000256" key="1">
    <source>
        <dbReference type="ARBA" id="ARBA00002442"/>
    </source>
</evidence>
<comment type="similarity">
    <text evidence="3 12">Belongs to the CcmD/CycX/HelD family.</text>
</comment>
<keyword evidence="9 12" id="KW-0201">Cytochrome c-type biogenesis</keyword>
<reference evidence="14" key="1">
    <citation type="journal article" date="2019" name="Int. J. Syst. Evol. Microbiol.">
        <title>The Global Catalogue of Microorganisms (GCM) 10K type strain sequencing project: providing services to taxonomists for standard genome sequencing and annotation.</title>
        <authorList>
            <consortium name="The Broad Institute Genomics Platform"/>
            <consortium name="The Broad Institute Genome Sequencing Center for Infectious Disease"/>
            <person name="Wu L."/>
            <person name="Ma J."/>
        </authorList>
    </citation>
    <scope>NUCLEOTIDE SEQUENCE [LARGE SCALE GENOMIC DNA]</scope>
    <source>
        <strain evidence="14">CCUG 62982</strain>
    </source>
</reference>
<organism evidence="13 14">
    <name type="scientific">Sphingomonas canadensis</name>
    <dbReference type="NCBI Taxonomy" id="1219257"/>
    <lineage>
        <taxon>Bacteria</taxon>
        <taxon>Pseudomonadati</taxon>
        <taxon>Pseudomonadota</taxon>
        <taxon>Alphaproteobacteria</taxon>
        <taxon>Sphingomonadales</taxon>
        <taxon>Sphingomonadaceae</taxon>
        <taxon>Sphingomonas</taxon>
    </lineage>
</organism>
<evidence type="ECO:0000256" key="3">
    <source>
        <dbReference type="ARBA" id="ARBA00008741"/>
    </source>
</evidence>
<name>A0ABW3H3G7_9SPHN</name>
<keyword evidence="10" id="KW-1133">Transmembrane helix</keyword>
<evidence type="ECO:0000256" key="2">
    <source>
        <dbReference type="ARBA" id="ARBA00004377"/>
    </source>
</evidence>
<evidence type="ECO:0000256" key="11">
    <source>
        <dbReference type="ARBA" id="ARBA00023136"/>
    </source>
</evidence>
<comment type="function">
    <text evidence="1 12">Required for the export of heme to the periplasm for the biogenesis of c-type cytochromes.</text>
</comment>
<dbReference type="InterPro" id="IPR007078">
    <property type="entry name" value="Haem_export_protD_CcmD"/>
</dbReference>
<proteinExistence type="inferred from homology"/>
<comment type="subcellular location">
    <subcellularLocation>
        <location evidence="2 12">Cell inner membrane</location>
        <topology evidence="2 12">Single-pass membrane protein</topology>
    </subcellularLocation>
</comment>
<keyword evidence="14" id="KW-1185">Reference proteome</keyword>
<protein>
    <recommendedName>
        <fullName evidence="4 12">Heme exporter protein D</fullName>
    </recommendedName>
</protein>
<keyword evidence="5 12" id="KW-0813">Transport</keyword>